<dbReference type="PANTHER" id="PTHR30136">
    <property type="entry name" value="HELIX-TURN-HELIX TRANSCRIPTIONAL REGULATOR, ICLR FAMILY"/>
    <property type="match status" value="1"/>
</dbReference>
<evidence type="ECO:0000259" key="5">
    <source>
        <dbReference type="PROSITE" id="PS51078"/>
    </source>
</evidence>
<feature type="domain" description="HTH iclR-type" evidence="4">
    <location>
        <begin position="11"/>
        <end position="71"/>
    </location>
</feature>
<protein>
    <submittedName>
        <fullName evidence="6">HTH-type transcriptional regulator YiaJ</fullName>
    </submittedName>
</protein>
<keyword evidence="2" id="KW-0238">DNA-binding</keyword>
<dbReference type="InterPro" id="IPR014757">
    <property type="entry name" value="Tscrpt_reg_IclR_C"/>
</dbReference>
<dbReference type="SMART" id="SM00346">
    <property type="entry name" value="HTH_ICLR"/>
    <property type="match status" value="1"/>
</dbReference>
<dbReference type="Proteomes" id="UP000215506">
    <property type="component" value="Unassembled WGS sequence"/>
</dbReference>
<dbReference type="Pfam" id="PF09339">
    <property type="entry name" value="HTH_IclR"/>
    <property type="match status" value="1"/>
</dbReference>
<gene>
    <name evidence="6" type="primary">yiaJ_2</name>
    <name evidence="6" type="ORF">B7C42_07924</name>
</gene>
<dbReference type="PROSITE" id="PS51077">
    <property type="entry name" value="HTH_ICLR"/>
    <property type="match status" value="1"/>
</dbReference>
<evidence type="ECO:0000259" key="4">
    <source>
        <dbReference type="PROSITE" id="PS51077"/>
    </source>
</evidence>
<feature type="domain" description="IclR-ED" evidence="5">
    <location>
        <begin position="72"/>
        <end position="260"/>
    </location>
</feature>
<evidence type="ECO:0000256" key="3">
    <source>
        <dbReference type="ARBA" id="ARBA00023163"/>
    </source>
</evidence>
<dbReference type="AlphaFoldDB" id="A0A231GTQ3"/>
<dbReference type="Gene3D" id="1.10.10.10">
    <property type="entry name" value="Winged helix-like DNA-binding domain superfamily/Winged helix DNA-binding domain"/>
    <property type="match status" value="1"/>
</dbReference>
<dbReference type="GO" id="GO:0003677">
    <property type="term" value="F:DNA binding"/>
    <property type="evidence" value="ECO:0007669"/>
    <property type="project" value="UniProtKB-KW"/>
</dbReference>
<evidence type="ECO:0000313" key="6">
    <source>
        <dbReference type="EMBL" id="OXR40004.1"/>
    </source>
</evidence>
<dbReference type="InterPro" id="IPR036388">
    <property type="entry name" value="WH-like_DNA-bd_sf"/>
</dbReference>
<keyword evidence="1" id="KW-0805">Transcription regulation</keyword>
<dbReference type="GO" id="GO:0003700">
    <property type="term" value="F:DNA-binding transcription factor activity"/>
    <property type="evidence" value="ECO:0007669"/>
    <property type="project" value="TreeGrafter"/>
</dbReference>
<sequence length="266" mass="28113">MRTTSTAGVPVSVVERVSLVLETFNGVGPLTLSQVTSRTGLPRSSVHRLLEQLASAGWLARSPDQTYELGVKAYEMGQAALNQNRLLQGARPVMQAFAQQTGFTIQLGVVDHGDTVYLAKVNGRASGPTPTAVGQRVPAHLTAVGKAQIAFGETTNNPHIVHTLQHTATGELVRRTAQSITSDARLEEELAAIRERGAAFDRGEAFAGLGCVGVSIGPADHIYGNLAGISVCASVTALDYRKLVGPVRVAAREIWDRCVAADLASH</sequence>
<dbReference type="SUPFAM" id="SSF55781">
    <property type="entry name" value="GAF domain-like"/>
    <property type="match status" value="1"/>
</dbReference>
<dbReference type="SUPFAM" id="SSF46785">
    <property type="entry name" value="Winged helix' DNA-binding domain"/>
    <property type="match status" value="1"/>
</dbReference>
<dbReference type="InterPro" id="IPR005471">
    <property type="entry name" value="Tscrpt_reg_IclR_N"/>
</dbReference>
<dbReference type="RefSeq" id="WP_039778667.1">
    <property type="nucleotide sequence ID" value="NZ_JAAXOR010000001.1"/>
</dbReference>
<dbReference type="InterPro" id="IPR050707">
    <property type="entry name" value="HTH_MetabolicPath_Reg"/>
</dbReference>
<organism evidence="6 7">
    <name type="scientific">Nocardia cerradoensis</name>
    <dbReference type="NCBI Taxonomy" id="85688"/>
    <lineage>
        <taxon>Bacteria</taxon>
        <taxon>Bacillati</taxon>
        <taxon>Actinomycetota</taxon>
        <taxon>Actinomycetes</taxon>
        <taxon>Mycobacteriales</taxon>
        <taxon>Nocardiaceae</taxon>
        <taxon>Nocardia</taxon>
    </lineage>
</organism>
<accession>A0A231GTQ3</accession>
<dbReference type="GO" id="GO:0045892">
    <property type="term" value="P:negative regulation of DNA-templated transcription"/>
    <property type="evidence" value="ECO:0007669"/>
    <property type="project" value="TreeGrafter"/>
</dbReference>
<evidence type="ECO:0000256" key="2">
    <source>
        <dbReference type="ARBA" id="ARBA00023125"/>
    </source>
</evidence>
<dbReference type="InterPro" id="IPR036390">
    <property type="entry name" value="WH_DNA-bd_sf"/>
</dbReference>
<dbReference type="InterPro" id="IPR029016">
    <property type="entry name" value="GAF-like_dom_sf"/>
</dbReference>
<reference evidence="6 7" key="1">
    <citation type="submission" date="2017-07" db="EMBL/GenBank/DDBJ databases">
        <title>First draft Genome Sequence of Nocardia cerradoensis isolated from human infection.</title>
        <authorList>
            <person name="Carrasco G."/>
        </authorList>
    </citation>
    <scope>NUCLEOTIDE SEQUENCE [LARGE SCALE GENOMIC DNA]</scope>
    <source>
        <strain evidence="6 7">CNM20130759</strain>
    </source>
</reference>
<evidence type="ECO:0000313" key="7">
    <source>
        <dbReference type="Proteomes" id="UP000215506"/>
    </source>
</evidence>
<keyword evidence="3" id="KW-0804">Transcription</keyword>
<keyword evidence="7" id="KW-1185">Reference proteome</keyword>
<proteinExistence type="predicted"/>
<comment type="caution">
    <text evidence="6">The sequence shown here is derived from an EMBL/GenBank/DDBJ whole genome shotgun (WGS) entry which is preliminary data.</text>
</comment>
<dbReference type="PANTHER" id="PTHR30136:SF35">
    <property type="entry name" value="HTH-TYPE TRANSCRIPTIONAL REGULATOR RV1719"/>
    <property type="match status" value="1"/>
</dbReference>
<dbReference type="EMBL" id="NGAF01000046">
    <property type="protein sequence ID" value="OXR40004.1"/>
    <property type="molecule type" value="Genomic_DNA"/>
</dbReference>
<dbReference type="PROSITE" id="PS51078">
    <property type="entry name" value="ICLR_ED"/>
    <property type="match status" value="1"/>
</dbReference>
<name>A0A231GTQ3_9NOCA</name>
<dbReference type="Gene3D" id="3.30.450.40">
    <property type="match status" value="1"/>
</dbReference>
<dbReference type="Pfam" id="PF01614">
    <property type="entry name" value="IclR_C"/>
    <property type="match status" value="1"/>
</dbReference>
<evidence type="ECO:0000256" key="1">
    <source>
        <dbReference type="ARBA" id="ARBA00023015"/>
    </source>
</evidence>